<dbReference type="RefSeq" id="WP_066534778.1">
    <property type="nucleotide sequence ID" value="NZ_DALZSI010000003.1"/>
</dbReference>
<gene>
    <name evidence="2" type="ORF">CRM82_11680</name>
</gene>
<keyword evidence="1" id="KW-0472">Membrane</keyword>
<name>A0A2A7UUX9_COMTR</name>
<protein>
    <recommendedName>
        <fullName evidence="4">Peptidase</fullName>
    </recommendedName>
</protein>
<dbReference type="GeneID" id="80801271"/>
<feature type="transmembrane region" description="Helical" evidence="1">
    <location>
        <begin position="20"/>
        <end position="42"/>
    </location>
</feature>
<dbReference type="PANTHER" id="PTHR40115">
    <property type="entry name" value="INNER MEMBRANE PROTEIN WITH PEPSY TM HELIX"/>
    <property type="match status" value="1"/>
</dbReference>
<dbReference type="EMBL" id="PDEA01000001">
    <property type="protein sequence ID" value="PEH89169.1"/>
    <property type="molecule type" value="Genomic_DNA"/>
</dbReference>
<dbReference type="OrthoDB" id="27171at2"/>
<dbReference type="Pfam" id="PF16357">
    <property type="entry name" value="PepSY_TM_like_2"/>
    <property type="match status" value="1"/>
</dbReference>
<evidence type="ECO:0000256" key="1">
    <source>
        <dbReference type="SAM" id="Phobius"/>
    </source>
</evidence>
<dbReference type="Proteomes" id="UP000220246">
    <property type="component" value="Unassembled WGS sequence"/>
</dbReference>
<keyword evidence="1" id="KW-0812">Transmembrane</keyword>
<dbReference type="InterPro" id="IPR032307">
    <property type="entry name" value="PepSY_TM-like_2"/>
</dbReference>
<dbReference type="PANTHER" id="PTHR40115:SF1">
    <property type="entry name" value="INNER MEMBRANE PROTEIN WITH PEPSY TM HELIX"/>
    <property type="match status" value="1"/>
</dbReference>
<evidence type="ECO:0000313" key="3">
    <source>
        <dbReference type="Proteomes" id="UP000220246"/>
    </source>
</evidence>
<accession>A0A2A7UUX9</accession>
<comment type="caution">
    <text evidence="2">The sequence shown here is derived from an EMBL/GenBank/DDBJ whole genome shotgun (WGS) entry which is preliminary data.</text>
</comment>
<dbReference type="STRING" id="1219032.GCA_001515545_01364"/>
<dbReference type="AlphaFoldDB" id="A0A2A7UUX9"/>
<keyword evidence="1" id="KW-1133">Transmembrane helix</keyword>
<evidence type="ECO:0008006" key="4">
    <source>
        <dbReference type="Google" id="ProtNLM"/>
    </source>
</evidence>
<feature type="transmembrane region" description="Helical" evidence="1">
    <location>
        <begin position="163"/>
        <end position="186"/>
    </location>
</feature>
<keyword evidence="3" id="KW-1185">Reference proteome</keyword>
<evidence type="ECO:0000313" key="2">
    <source>
        <dbReference type="EMBL" id="PEH89169.1"/>
    </source>
</evidence>
<feature type="transmembrane region" description="Helical" evidence="1">
    <location>
        <begin position="192"/>
        <end position="212"/>
    </location>
</feature>
<sequence>MQASPSSQRAYWLKTLHEWHWVSSAICLVGMLLFAVTGFTLNHAGQIEAKPRVVSRQDRLPDSLLPVLQQAAEAQKAQPQEGASLPVTVQTWAREVLGAETRQRAVEWSEDEAYVPLPQPGGDAWLRIGLQDGEAEYEHTDRGWISYFNDLHKGRHTGTAWSWFIDVFAVACLVFCITGLFILQMHAGRRPMTWPMVGLGLLIPALLAMLLVH</sequence>
<organism evidence="2 3">
    <name type="scientific">Comamonas terrigena</name>
    <dbReference type="NCBI Taxonomy" id="32013"/>
    <lineage>
        <taxon>Bacteria</taxon>
        <taxon>Pseudomonadati</taxon>
        <taxon>Pseudomonadota</taxon>
        <taxon>Betaproteobacteria</taxon>
        <taxon>Burkholderiales</taxon>
        <taxon>Comamonadaceae</taxon>
        <taxon>Comamonas</taxon>
    </lineage>
</organism>
<proteinExistence type="predicted"/>
<reference evidence="3" key="1">
    <citation type="submission" date="2017-09" db="EMBL/GenBank/DDBJ databases">
        <title>FDA dAtabase for Regulatory Grade micrObial Sequences (FDA-ARGOS): Supporting development and validation of Infectious Disease Dx tests.</title>
        <authorList>
            <person name="Minogue T."/>
            <person name="Wolcott M."/>
            <person name="Wasieloski L."/>
            <person name="Aguilar W."/>
            <person name="Moore D."/>
            <person name="Tallon L."/>
            <person name="Sadzewicz L."/>
            <person name="Ott S."/>
            <person name="Zhao X."/>
            <person name="Nagaraj S."/>
            <person name="Vavikolanu K."/>
            <person name="Aluvathingal J."/>
            <person name="Nadendla S."/>
            <person name="Sichtig H."/>
        </authorList>
    </citation>
    <scope>NUCLEOTIDE SEQUENCE [LARGE SCALE GENOMIC DNA]</scope>
    <source>
        <strain evidence="3">FDAARGOS_394</strain>
    </source>
</reference>